<gene>
    <name evidence="1" type="ORF">CDL15_Pgr023457</name>
</gene>
<proteinExistence type="predicted"/>
<dbReference type="EMBL" id="MTKT01001089">
    <property type="protein sequence ID" value="OWM86318.1"/>
    <property type="molecule type" value="Genomic_DNA"/>
</dbReference>
<protein>
    <submittedName>
        <fullName evidence="1">Uncharacterized protein</fullName>
    </submittedName>
</protein>
<reference evidence="2" key="1">
    <citation type="journal article" date="2017" name="Plant J.">
        <title>The pomegranate (Punica granatum L.) genome and the genomics of punicalagin biosynthesis.</title>
        <authorList>
            <person name="Qin G."/>
            <person name="Xu C."/>
            <person name="Ming R."/>
            <person name="Tang H."/>
            <person name="Guyot R."/>
            <person name="Kramer E.M."/>
            <person name="Hu Y."/>
            <person name="Yi X."/>
            <person name="Qi Y."/>
            <person name="Xu X."/>
            <person name="Gao Z."/>
            <person name="Pan H."/>
            <person name="Jian J."/>
            <person name="Tian Y."/>
            <person name="Yue Z."/>
            <person name="Xu Y."/>
        </authorList>
    </citation>
    <scope>NUCLEOTIDE SEQUENCE [LARGE SCALE GENOMIC DNA]</scope>
    <source>
        <strain evidence="2">cv. Dabenzi</strain>
    </source>
</reference>
<dbReference type="Proteomes" id="UP000197138">
    <property type="component" value="Unassembled WGS sequence"/>
</dbReference>
<comment type="caution">
    <text evidence="1">The sequence shown here is derived from an EMBL/GenBank/DDBJ whole genome shotgun (WGS) entry which is preliminary data.</text>
</comment>
<evidence type="ECO:0000313" key="2">
    <source>
        <dbReference type="Proteomes" id="UP000197138"/>
    </source>
</evidence>
<accession>A0A218XNG2</accession>
<organism evidence="1 2">
    <name type="scientific">Punica granatum</name>
    <name type="common">Pomegranate</name>
    <dbReference type="NCBI Taxonomy" id="22663"/>
    <lineage>
        <taxon>Eukaryota</taxon>
        <taxon>Viridiplantae</taxon>
        <taxon>Streptophyta</taxon>
        <taxon>Embryophyta</taxon>
        <taxon>Tracheophyta</taxon>
        <taxon>Spermatophyta</taxon>
        <taxon>Magnoliopsida</taxon>
        <taxon>eudicotyledons</taxon>
        <taxon>Gunneridae</taxon>
        <taxon>Pentapetalae</taxon>
        <taxon>rosids</taxon>
        <taxon>malvids</taxon>
        <taxon>Myrtales</taxon>
        <taxon>Lythraceae</taxon>
        <taxon>Punica</taxon>
    </lineage>
</organism>
<sequence>MHISPHDPMHLLVIKRASYMSKHVHTNSCTHAQSIDTYLSAGNSQQEDNLNTERLQLRQQTSLIQLLGISTLSPHPCSTEQDRKQIRVTALQRPALFLSIDLCFRISCTFLSSMHLPHRALALHLLHQASAPFLGFGPAFTASGFGPTFGLLPRIGLRPCIYRIELRPCIYCIGLRPCIYCIGVPTPHRASGLAFTASRF</sequence>
<evidence type="ECO:0000313" key="1">
    <source>
        <dbReference type="EMBL" id="OWM86318.1"/>
    </source>
</evidence>
<name>A0A218XNG2_PUNGR</name>
<dbReference type="AlphaFoldDB" id="A0A218XNG2"/>